<reference evidence="1 2" key="1">
    <citation type="submission" date="2020-08" db="EMBL/GenBank/DDBJ databases">
        <title>Functional genomics of gut bacteria from endangered species of beetles.</title>
        <authorList>
            <person name="Carlos-Shanley C."/>
        </authorList>
    </citation>
    <scope>NUCLEOTIDE SEQUENCE [LARGE SCALE GENOMIC DNA]</scope>
    <source>
        <strain evidence="1 2">S00179</strain>
    </source>
</reference>
<accession>A0A7W7P3W7</accession>
<dbReference type="AlphaFoldDB" id="A0A7W7P3W7"/>
<comment type="caution">
    <text evidence="1">The sequence shown here is derived from an EMBL/GenBank/DDBJ whole genome shotgun (WGS) entry which is preliminary data.</text>
</comment>
<proteinExistence type="predicted"/>
<sequence>MSAAQKWVVKVVERSTGRVEESIKASHERVADKIAAGLEINLNHDKYDVVVEPLKVE</sequence>
<gene>
    <name evidence="1" type="ORF">HNP46_006356</name>
</gene>
<organism evidence="1 2">
    <name type="scientific">Pseudomonas nitroreducens</name>
    <dbReference type="NCBI Taxonomy" id="46680"/>
    <lineage>
        <taxon>Bacteria</taxon>
        <taxon>Pseudomonadati</taxon>
        <taxon>Pseudomonadota</taxon>
        <taxon>Gammaproteobacteria</taxon>
        <taxon>Pseudomonadales</taxon>
        <taxon>Pseudomonadaceae</taxon>
        <taxon>Pseudomonas</taxon>
    </lineage>
</organism>
<evidence type="ECO:0000313" key="2">
    <source>
        <dbReference type="Proteomes" id="UP000566995"/>
    </source>
</evidence>
<evidence type="ECO:0000313" key="1">
    <source>
        <dbReference type="EMBL" id="MBB4867443.1"/>
    </source>
</evidence>
<protein>
    <submittedName>
        <fullName evidence="1">Uncharacterized protein</fullName>
    </submittedName>
</protein>
<dbReference type="RefSeq" id="WP_184596953.1">
    <property type="nucleotide sequence ID" value="NZ_JACHLI010000040.1"/>
</dbReference>
<dbReference type="EMBL" id="JACHLI010000040">
    <property type="protein sequence ID" value="MBB4867443.1"/>
    <property type="molecule type" value="Genomic_DNA"/>
</dbReference>
<dbReference type="Proteomes" id="UP000566995">
    <property type="component" value="Unassembled WGS sequence"/>
</dbReference>
<name>A0A7W7P3W7_PSENT</name>